<comment type="similarity">
    <text evidence="1">Belongs to the PDE6D/unc-119 family.</text>
</comment>
<evidence type="ECO:0000259" key="2">
    <source>
        <dbReference type="Pfam" id="PF05351"/>
    </source>
</evidence>
<feature type="domain" description="GMP phosphodiesterase delta subunit" evidence="2">
    <location>
        <begin position="17"/>
        <end position="156"/>
    </location>
</feature>
<sequence>MAEEGEVYVSRDPADASIIAGFKLNYMNMRDAAAGTILWESPADWSHKFFETELEAHVPKSILSCREVSREVNFSSVEKMDDFKLLQKVFFQGKCLEEWFFKFGFVMPQSTNQWQSTIEAASEMLPAEILSGNITIETNFFDGRRLLAKSLVRVYYD</sequence>
<dbReference type="InterPro" id="IPR008015">
    <property type="entry name" value="PDED_dom"/>
</dbReference>
<dbReference type="InterPro" id="IPR014756">
    <property type="entry name" value="Ig_E-set"/>
</dbReference>
<dbReference type="Gene3D" id="2.70.50.40">
    <property type="entry name" value="GMP phosphodiesterase, delta subunit"/>
    <property type="match status" value="1"/>
</dbReference>
<name>A0A6U2EDQ6_HEMAN</name>
<accession>A0A6U2EDQ6</accession>
<reference evidence="3" key="1">
    <citation type="submission" date="2021-01" db="EMBL/GenBank/DDBJ databases">
        <authorList>
            <person name="Corre E."/>
            <person name="Pelletier E."/>
            <person name="Niang G."/>
            <person name="Scheremetjew M."/>
            <person name="Finn R."/>
            <person name="Kale V."/>
            <person name="Holt S."/>
            <person name="Cochrane G."/>
            <person name="Meng A."/>
            <person name="Brown T."/>
            <person name="Cohen L."/>
        </authorList>
    </citation>
    <scope>NUCLEOTIDE SEQUENCE</scope>
    <source>
        <strain evidence="3">CCMP644</strain>
    </source>
</reference>
<protein>
    <recommendedName>
        <fullName evidence="2">GMP phosphodiesterase delta subunit domain-containing protein</fullName>
    </recommendedName>
</protein>
<organism evidence="3">
    <name type="scientific">Hemiselmis andersenii</name>
    <name type="common">Cryptophyte alga</name>
    <dbReference type="NCBI Taxonomy" id="464988"/>
    <lineage>
        <taxon>Eukaryota</taxon>
        <taxon>Cryptophyceae</taxon>
        <taxon>Cryptomonadales</taxon>
        <taxon>Hemiselmidaceae</taxon>
        <taxon>Hemiselmis</taxon>
    </lineage>
</organism>
<dbReference type="SUPFAM" id="SSF81296">
    <property type="entry name" value="E set domains"/>
    <property type="match status" value="1"/>
</dbReference>
<dbReference type="PANTHER" id="PTHR12976">
    <property type="entry name" value="RETINAL ROD RHODOPSIN-SENSITIVE CGMP 3',5'-CYCLIC PHOSPHODIESTERASE DELTA-SUBUNIT"/>
    <property type="match status" value="1"/>
</dbReference>
<dbReference type="Pfam" id="PF05351">
    <property type="entry name" value="GMP_PDE_delta"/>
    <property type="match status" value="1"/>
</dbReference>
<dbReference type="PANTHER" id="PTHR12976:SF0">
    <property type="entry name" value="RETINAL ROD RHODOPSIN-SENSITIVE CGMP 3',5'-CYCLIC PHOSPHODIESTERASE SUBUNIT DELTA"/>
    <property type="match status" value="1"/>
</dbReference>
<evidence type="ECO:0000256" key="1">
    <source>
        <dbReference type="ARBA" id="ARBA00008102"/>
    </source>
</evidence>
<dbReference type="GO" id="GO:0005737">
    <property type="term" value="C:cytoplasm"/>
    <property type="evidence" value="ECO:0007669"/>
    <property type="project" value="TreeGrafter"/>
</dbReference>
<gene>
    <name evidence="3" type="ORF">HAND00432_LOCUS36864</name>
</gene>
<proteinExistence type="inferred from homology"/>
<dbReference type="InterPro" id="IPR037036">
    <property type="entry name" value="PDED_dom_sf"/>
</dbReference>
<dbReference type="EMBL" id="HBFX01061140">
    <property type="protein sequence ID" value="CAD8985851.1"/>
    <property type="molecule type" value="Transcribed_RNA"/>
</dbReference>
<dbReference type="AlphaFoldDB" id="A0A6U2EDQ6"/>
<evidence type="ECO:0000313" key="3">
    <source>
        <dbReference type="EMBL" id="CAD8985851.1"/>
    </source>
</evidence>